<reference evidence="2" key="1">
    <citation type="submission" date="2020-08" db="EMBL/GenBank/DDBJ databases">
        <authorList>
            <person name="Hu Y."/>
            <person name="Nguyen S.V."/>
            <person name="Li F."/>
            <person name="Fanning S."/>
        </authorList>
    </citation>
    <scope>NUCLEOTIDE SEQUENCE</scope>
    <source>
        <strain evidence="2">SYSU D8009</strain>
    </source>
</reference>
<accession>A0A9X0UFI2</accession>
<dbReference type="InterPro" id="IPR050266">
    <property type="entry name" value="AB_hydrolase_sf"/>
</dbReference>
<keyword evidence="2" id="KW-0378">Hydrolase</keyword>
<dbReference type="EMBL" id="JACOMF010000039">
    <property type="protein sequence ID" value="MBC4017981.1"/>
    <property type="molecule type" value="Genomic_DNA"/>
</dbReference>
<dbReference type="PANTHER" id="PTHR43798">
    <property type="entry name" value="MONOACYLGLYCEROL LIPASE"/>
    <property type="match status" value="1"/>
</dbReference>
<sequence>MPPETTTDRIAVHGIEMEVLRLGAGAPVLFLHGFHPARRDARFLELLGRRMQVIAPCHPGFGGTPRPKDFESVYDLLHLYGQLIETLGHPRVSLIGSSFGGWLAAELALRMPSRIDRLVLVDSLGIKVSGRETPDILDIFNLHPDKVRAATWHDPRHAPDYDAMEDEALIALHRGREALSLYGWHPYMHHPRLAYWLPAIKATTLVLWGASDGIVKPAYGKAMARLIPGAQFAQIAEAGHHPEIEQPDAFADHVTGFLSC</sequence>
<dbReference type="RefSeq" id="WP_186772737.1">
    <property type="nucleotide sequence ID" value="NZ_JACOMF010000039.1"/>
</dbReference>
<dbReference type="SUPFAM" id="SSF53474">
    <property type="entry name" value="alpha/beta-Hydrolases"/>
    <property type="match status" value="1"/>
</dbReference>
<evidence type="ECO:0000313" key="2">
    <source>
        <dbReference type="EMBL" id="MBC4017981.1"/>
    </source>
</evidence>
<dbReference type="InterPro" id="IPR000073">
    <property type="entry name" value="AB_hydrolase_1"/>
</dbReference>
<keyword evidence="3" id="KW-1185">Reference proteome</keyword>
<organism evidence="2 3">
    <name type="scientific">Siccirubricoccus deserti</name>
    <dbReference type="NCBI Taxonomy" id="2013562"/>
    <lineage>
        <taxon>Bacteria</taxon>
        <taxon>Pseudomonadati</taxon>
        <taxon>Pseudomonadota</taxon>
        <taxon>Alphaproteobacteria</taxon>
        <taxon>Acetobacterales</taxon>
        <taxon>Roseomonadaceae</taxon>
        <taxon>Siccirubricoccus</taxon>
    </lineage>
</organism>
<proteinExistence type="predicted"/>
<dbReference type="InterPro" id="IPR029058">
    <property type="entry name" value="AB_hydrolase_fold"/>
</dbReference>
<dbReference type="PANTHER" id="PTHR43798:SF33">
    <property type="entry name" value="HYDROLASE, PUTATIVE (AFU_ORTHOLOGUE AFUA_2G14860)-RELATED"/>
    <property type="match status" value="1"/>
</dbReference>
<feature type="domain" description="AB hydrolase-1" evidence="1">
    <location>
        <begin position="28"/>
        <end position="252"/>
    </location>
</feature>
<evidence type="ECO:0000259" key="1">
    <source>
        <dbReference type="Pfam" id="PF12697"/>
    </source>
</evidence>
<comment type="caution">
    <text evidence="2">The sequence shown here is derived from an EMBL/GenBank/DDBJ whole genome shotgun (WGS) entry which is preliminary data.</text>
</comment>
<protein>
    <submittedName>
        <fullName evidence="2">Alpha/beta hydrolase</fullName>
    </submittedName>
</protein>
<dbReference type="Gene3D" id="3.40.50.1820">
    <property type="entry name" value="alpha/beta hydrolase"/>
    <property type="match status" value="1"/>
</dbReference>
<evidence type="ECO:0000313" key="3">
    <source>
        <dbReference type="Proteomes" id="UP000600101"/>
    </source>
</evidence>
<dbReference type="Pfam" id="PF12697">
    <property type="entry name" value="Abhydrolase_6"/>
    <property type="match status" value="1"/>
</dbReference>
<dbReference type="AlphaFoldDB" id="A0A9X0UFI2"/>
<dbReference type="GO" id="GO:0016787">
    <property type="term" value="F:hydrolase activity"/>
    <property type="evidence" value="ECO:0007669"/>
    <property type="project" value="UniProtKB-KW"/>
</dbReference>
<dbReference type="PRINTS" id="PR00111">
    <property type="entry name" value="ABHYDROLASE"/>
</dbReference>
<name>A0A9X0UFI2_9PROT</name>
<dbReference type="Proteomes" id="UP000600101">
    <property type="component" value="Unassembled WGS sequence"/>
</dbReference>
<dbReference type="GO" id="GO:0016020">
    <property type="term" value="C:membrane"/>
    <property type="evidence" value="ECO:0007669"/>
    <property type="project" value="TreeGrafter"/>
</dbReference>
<gene>
    <name evidence="2" type="ORF">H7965_22015</name>
</gene>